<evidence type="ECO:0000313" key="1">
    <source>
        <dbReference type="EMBL" id="APH71737.1"/>
    </source>
</evidence>
<dbReference type="AlphaFoldDB" id="A0A1L3SQN3"/>
<gene>
    <name evidence="1" type="ORF">BSQ44_10425</name>
</gene>
<reference evidence="2" key="1">
    <citation type="submission" date="2016-11" db="EMBL/GenBank/DDBJ databases">
        <title>Mesorhizobium oceanicum sp. nov., isolated from deep seawater in South China Sea.</title>
        <authorList>
            <person name="Fu G.-Y."/>
        </authorList>
    </citation>
    <scope>NUCLEOTIDE SEQUENCE [LARGE SCALE GENOMIC DNA]</scope>
    <source>
        <strain evidence="2">B7</strain>
    </source>
</reference>
<organism evidence="1 2">
    <name type="scientific">Aquibium oceanicum</name>
    <dbReference type="NCBI Taxonomy" id="1670800"/>
    <lineage>
        <taxon>Bacteria</taxon>
        <taxon>Pseudomonadati</taxon>
        <taxon>Pseudomonadota</taxon>
        <taxon>Alphaproteobacteria</taxon>
        <taxon>Hyphomicrobiales</taxon>
        <taxon>Phyllobacteriaceae</taxon>
        <taxon>Aquibium</taxon>
    </lineage>
</organism>
<name>A0A1L3SQN3_9HYPH</name>
<protein>
    <submittedName>
        <fullName evidence="1">Uncharacterized protein</fullName>
    </submittedName>
</protein>
<keyword evidence="2" id="KW-1185">Reference proteome</keyword>
<dbReference type="Proteomes" id="UP000182840">
    <property type="component" value="Chromosome"/>
</dbReference>
<proteinExistence type="predicted"/>
<dbReference type="RefSeq" id="WP_072603789.1">
    <property type="nucleotide sequence ID" value="NZ_CP018171.1"/>
</dbReference>
<dbReference type="EMBL" id="CP018171">
    <property type="protein sequence ID" value="APH71737.1"/>
    <property type="molecule type" value="Genomic_DNA"/>
</dbReference>
<accession>A0A1L3SQN3</accession>
<dbReference type="KEGG" id="meso:BSQ44_10425"/>
<dbReference type="OrthoDB" id="8410304at2"/>
<evidence type="ECO:0000313" key="2">
    <source>
        <dbReference type="Proteomes" id="UP000182840"/>
    </source>
</evidence>
<sequence length="217" mass="23520">MCHLASFRTFLSSGALGPLDAGRTLLETAELLGPPQGWITGQDDPIPLYWQYEDPDGGPLLEIRFGVEPPHRMEWYQLEHANLLSRDVHLFGAHLALATDGFHGASKASELLGSGVWDKESTRICFDPEDLTLTITAGKIVVIMAAVETTGIESGRRGELLDAFGTDPLFLEFERSCEIDSIYAHAQEQDRSAASTGAKCCSGEQYLASLRAVGGVP</sequence>